<keyword evidence="1" id="KW-0812">Transmembrane</keyword>
<dbReference type="VEuPathDB" id="FungiDB:MELLADRAFT_95431"/>
<accession>F4S9A6</accession>
<dbReference type="InParanoid" id="F4S9A6"/>
<keyword evidence="1" id="KW-0472">Membrane</keyword>
<dbReference type="RefSeq" id="XP_007417944.1">
    <property type="nucleotide sequence ID" value="XM_007417882.1"/>
</dbReference>
<dbReference type="EMBL" id="GL883169">
    <property type="protein sequence ID" value="EGF98786.1"/>
    <property type="molecule type" value="Genomic_DNA"/>
</dbReference>
<keyword evidence="1" id="KW-1133">Transmembrane helix</keyword>
<sequence>MSQNLIQAGDILNVLMAACTGAALIHTISVKYMYEVLIWIDLLRSNCMVKKKSH</sequence>
<gene>
    <name evidence="2" type="ORF">MELLADRAFT_95431</name>
</gene>
<name>F4S9A6_MELLP</name>
<dbReference type="HOGENOM" id="CLU_3050826_0_0_1"/>
<dbReference type="AlphaFoldDB" id="F4S9A6"/>
<evidence type="ECO:0000313" key="3">
    <source>
        <dbReference type="Proteomes" id="UP000001072"/>
    </source>
</evidence>
<evidence type="ECO:0000313" key="2">
    <source>
        <dbReference type="EMBL" id="EGF98786.1"/>
    </source>
</evidence>
<proteinExistence type="predicted"/>
<protein>
    <submittedName>
        <fullName evidence="2">Uncharacterized protein</fullName>
    </submittedName>
</protein>
<dbReference type="KEGG" id="mlr:MELLADRAFT_95431"/>
<dbReference type="Proteomes" id="UP000001072">
    <property type="component" value="Unassembled WGS sequence"/>
</dbReference>
<dbReference type="GeneID" id="18937236"/>
<organism evidence="3">
    <name type="scientific">Melampsora larici-populina (strain 98AG31 / pathotype 3-4-7)</name>
    <name type="common">Poplar leaf rust fungus</name>
    <dbReference type="NCBI Taxonomy" id="747676"/>
    <lineage>
        <taxon>Eukaryota</taxon>
        <taxon>Fungi</taxon>
        <taxon>Dikarya</taxon>
        <taxon>Basidiomycota</taxon>
        <taxon>Pucciniomycotina</taxon>
        <taxon>Pucciniomycetes</taxon>
        <taxon>Pucciniales</taxon>
        <taxon>Melampsoraceae</taxon>
        <taxon>Melampsora</taxon>
    </lineage>
</organism>
<feature type="transmembrane region" description="Helical" evidence="1">
    <location>
        <begin position="12"/>
        <end position="34"/>
    </location>
</feature>
<reference evidence="3" key="1">
    <citation type="journal article" date="2011" name="Proc. Natl. Acad. Sci. U.S.A.">
        <title>Obligate biotrophy features unraveled by the genomic analysis of rust fungi.</title>
        <authorList>
            <person name="Duplessis S."/>
            <person name="Cuomo C.A."/>
            <person name="Lin Y.-C."/>
            <person name="Aerts A."/>
            <person name="Tisserant E."/>
            <person name="Veneault-Fourrey C."/>
            <person name="Joly D.L."/>
            <person name="Hacquard S."/>
            <person name="Amselem J."/>
            <person name="Cantarel B.L."/>
            <person name="Chiu R."/>
            <person name="Coutinho P.M."/>
            <person name="Feau N."/>
            <person name="Field M."/>
            <person name="Frey P."/>
            <person name="Gelhaye E."/>
            <person name="Goldberg J."/>
            <person name="Grabherr M.G."/>
            <person name="Kodira C.D."/>
            <person name="Kohler A."/>
            <person name="Kuees U."/>
            <person name="Lindquist E.A."/>
            <person name="Lucas S.M."/>
            <person name="Mago R."/>
            <person name="Mauceli E."/>
            <person name="Morin E."/>
            <person name="Murat C."/>
            <person name="Pangilinan J.L."/>
            <person name="Park R."/>
            <person name="Pearson M."/>
            <person name="Quesneville H."/>
            <person name="Rouhier N."/>
            <person name="Sakthikumar S."/>
            <person name="Salamov A.A."/>
            <person name="Schmutz J."/>
            <person name="Selles B."/>
            <person name="Shapiro H."/>
            <person name="Tanguay P."/>
            <person name="Tuskan G.A."/>
            <person name="Henrissat B."/>
            <person name="Van de Peer Y."/>
            <person name="Rouze P."/>
            <person name="Ellis J.G."/>
            <person name="Dodds P.N."/>
            <person name="Schein J.E."/>
            <person name="Zhong S."/>
            <person name="Hamelin R.C."/>
            <person name="Grigoriev I.V."/>
            <person name="Szabo L.J."/>
            <person name="Martin F."/>
        </authorList>
    </citation>
    <scope>NUCLEOTIDE SEQUENCE [LARGE SCALE GENOMIC DNA]</scope>
    <source>
        <strain evidence="3">98AG31 / pathotype 3-4-7</strain>
    </source>
</reference>
<keyword evidence="3" id="KW-1185">Reference proteome</keyword>
<evidence type="ECO:0000256" key="1">
    <source>
        <dbReference type="SAM" id="Phobius"/>
    </source>
</evidence>